<evidence type="ECO:0000256" key="3">
    <source>
        <dbReference type="ARBA" id="ARBA00023002"/>
    </source>
</evidence>
<dbReference type="Pfam" id="PF19112">
    <property type="entry name" value="VanA_C"/>
    <property type="match status" value="1"/>
</dbReference>
<dbReference type="GO" id="GO:0046872">
    <property type="term" value="F:metal ion binding"/>
    <property type="evidence" value="ECO:0007669"/>
    <property type="project" value="UniProtKB-KW"/>
</dbReference>
<dbReference type="InterPro" id="IPR050584">
    <property type="entry name" value="Cholesterol_7-desaturase"/>
</dbReference>
<evidence type="ECO:0000256" key="5">
    <source>
        <dbReference type="ARBA" id="ARBA00023014"/>
    </source>
</evidence>
<accession>A0A6C0FAQ2</accession>
<keyword evidence="3" id="KW-0560">Oxidoreductase</keyword>
<dbReference type="InterPro" id="IPR036922">
    <property type="entry name" value="Rieske_2Fe-2S_sf"/>
</dbReference>
<keyword evidence="2" id="KW-0479">Metal-binding</keyword>
<dbReference type="PROSITE" id="PS51296">
    <property type="entry name" value="RIESKE"/>
    <property type="match status" value="1"/>
</dbReference>
<dbReference type="GO" id="GO:0016491">
    <property type="term" value="F:oxidoreductase activity"/>
    <property type="evidence" value="ECO:0007669"/>
    <property type="project" value="UniProtKB-KW"/>
</dbReference>
<dbReference type="Gene3D" id="2.102.10.10">
    <property type="entry name" value="Rieske [2Fe-2S] iron-sulphur domain"/>
    <property type="match status" value="1"/>
</dbReference>
<protein>
    <recommendedName>
        <fullName evidence="6">Rieske domain-containing protein</fullName>
    </recommendedName>
</protein>
<keyword evidence="5" id="KW-0411">Iron-sulfur</keyword>
<proteinExistence type="predicted"/>
<organism evidence="7">
    <name type="scientific">viral metagenome</name>
    <dbReference type="NCBI Taxonomy" id="1070528"/>
    <lineage>
        <taxon>unclassified sequences</taxon>
        <taxon>metagenomes</taxon>
        <taxon>organismal metagenomes</taxon>
    </lineage>
</organism>
<dbReference type="InterPro" id="IPR017941">
    <property type="entry name" value="Rieske_2Fe-2S"/>
</dbReference>
<dbReference type="AlphaFoldDB" id="A0A6C0FAQ2"/>
<dbReference type="Gene3D" id="3.90.380.10">
    <property type="entry name" value="Naphthalene 1,2-dioxygenase Alpha Subunit, Chain A, domain 1"/>
    <property type="match status" value="1"/>
</dbReference>
<reference evidence="7" key="1">
    <citation type="journal article" date="2020" name="Nature">
        <title>Giant virus diversity and host interactions through global metagenomics.</title>
        <authorList>
            <person name="Schulz F."/>
            <person name="Roux S."/>
            <person name="Paez-Espino D."/>
            <person name="Jungbluth S."/>
            <person name="Walsh D.A."/>
            <person name="Denef V.J."/>
            <person name="McMahon K.D."/>
            <person name="Konstantinidis K.T."/>
            <person name="Eloe-Fadrosh E.A."/>
            <person name="Kyrpides N.C."/>
            <person name="Woyke T."/>
        </authorList>
    </citation>
    <scope>NUCLEOTIDE SEQUENCE</scope>
    <source>
        <strain evidence="7">GVMAG-S-ERX556049-19</strain>
    </source>
</reference>
<dbReference type="InterPro" id="IPR044043">
    <property type="entry name" value="VanA_C_cat"/>
</dbReference>
<evidence type="ECO:0000313" key="7">
    <source>
        <dbReference type="EMBL" id="QHT38134.1"/>
    </source>
</evidence>
<keyword evidence="1" id="KW-0001">2Fe-2S</keyword>
<evidence type="ECO:0000256" key="4">
    <source>
        <dbReference type="ARBA" id="ARBA00023004"/>
    </source>
</evidence>
<dbReference type="SUPFAM" id="SSF50022">
    <property type="entry name" value="ISP domain"/>
    <property type="match status" value="1"/>
</dbReference>
<dbReference type="Pfam" id="PF00355">
    <property type="entry name" value="Rieske"/>
    <property type="match status" value="1"/>
</dbReference>
<dbReference type="EMBL" id="MN738826">
    <property type="protein sequence ID" value="QHT38134.1"/>
    <property type="molecule type" value="Genomic_DNA"/>
</dbReference>
<dbReference type="GO" id="GO:0051537">
    <property type="term" value="F:2 iron, 2 sulfur cluster binding"/>
    <property type="evidence" value="ECO:0007669"/>
    <property type="project" value="UniProtKB-KW"/>
</dbReference>
<dbReference type="SUPFAM" id="SSF55961">
    <property type="entry name" value="Bet v1-like"/>
    <property type="match status" value="1"/>
</dbReference>
<keyword evidence="4" id="KW-0408">Iron</keyword>
<name>A0A6C0FAQ2_9ZZZZ</name>
<evidence type="ECO:0000256" key="1">
    <source>
        <dbReference type="ARBA" id="ARBA00022714"/>
    </source>
</evidence>
<evidence type="ECO:0000259" key="6">
    <source>
        <dbReference type="PROSITE" id="PS51296"/>
    </source>
</evidence>
<sequence length="355" mass="41705">MIGQTLLLYFLLYVVNIFPLRINTKPHVSKYKNHLPLFWKIANKNEFPYNQPKRYLFNGYPIAVYKDYNNNITAISDICVHRSASLSNGKVLSNNCLQCPYHGWEYNKGLVDLMPGFPDTKKNAFGVPRFELKDINEDIYIRPTFDMNSQKGNYYNHSVYIPPEANDPKFVRVSGVRHIKRPHNLVTENVLDMMHISYVHSFGNSLAPVPFEIEYQDIDELSGRTTFYYTAGQNSMSKIIGGAKYVQVENEFHLPDMTVTRVKANQITKTIITHCYPVGKNESILHFDLYRNFFTTQFLDPLFEYQMKITLDEDINILNYIYDDYLLGFMSNKYDITQMKYREKTRKLLEQFEEK</sequence>
<dbReference type="PANTHER" id="PTHR21266">
    <property type="entry name" value="IRON-SULFUR DOMAIN CONTAINING PROTEIN"/>
    <property type="match status" value="1"/>
</dbReference>
<evidence type="ECO:0000256" key="2">
    <source>
        <dbReference type="ARBA" id="ARBA00022723"/>
    </source>
</evidence>
<dbReference type="PANTHER" id="PTHR21266:SF60">
    <property type="entry name" value="3-KETOSTEROID-9-ALPHA-MONOOXYGENASE, OXYGENASE COMPONENT"/>
    <property type="match status" value="1"/>
</dbReference>
<feature type="domain" description="Rieske" evidence="6">
    <location>
        <begin position="39"/>
        <end position="141"/>
    </location>
</feature>
<dbReference type="GO" id="GO:0005737">
    <property type="term" value="C:cytoplasm"/>
    <property type="evidence" value="ECO:0007669"/>
    <property type="project" value="TreeGrafter"/>
</dbReference>